<proteinExistence type="predicted"/>
<feature type="region of interest" description="Disordered" evidence="3">
    <location>
        <begin position="77"/>
        <end position="98"/>
    </location>
</feature>
<evidence type="ECO:0000256" key="1">
    <source>
        <dbReference type="ARBA" id="ARBA00022553"/>
    </source>
</evidence>
<evidence type="ECO:0000256" key="2">
    <source>
        <dbReference type="ARBA" id="ARBA00022703"/>
    </source>
</evidence>
<dbReference type="Proteomes" id="UP001059041">
    <property type="component" value="Linkage Group LG24"/>
</dbReference>
<gene>
    <name evidence="4" type="ORF">IRJ41_021927</name>
</gene>
<feature type="region of interest" description="Disordered" evidence="3">
    <location>
        <begin position="27"/>
        <end position="62"/>
    </location>
</feature>
<sequence length="253" mass="28699">NKEQSDSDVQIPPEDSLEFRLLMAYTRKRRPADSRLQKNSTEQKTSTQEDNTERNKKKNKSFKKRFSWLGKCIKPKTDDPVGSNDTRQPATLCSDAESVDGVEDMANKLTEISNSVHFPESDKLESDGINSQDDALLQTIVDLLKEHGDRLNEQIMADKALSESLRASLTYGFFRRVMDAFCRSATPELPPQQAPEKTTVALICEATSKLFCVDHHPMSRVLGFGARYLQDKFPMWISRNIGNAEVEDEEEVH</sequence>
<dbReference type="InterPro" id="IPR036834">
    <property type="entry name" value="Bcl-2-like_sf"/>
</dbReference>
<evidence type="ECO:0000313" key="4">
    <source>
        <dbReference type="EMBL" id="KAI7792127.1"/>
    </source>
</evidence>
<keyword evidence="2" id="KW-0053">Apoptosis</keyword>
<accession>A0A9W7T9M9</accession>
<keyword evidence="5" id="KW-1185">Reference proteome</keyword>
<comment type="caution">
    <text evidence="4">The sequence shown here is derived from an EMBL/GenBank/DDBJ whole genome shotgun (WGS) entry which is preliminary data.</text>
</comment>
<dbReference type="GO" id="GO:2001236">
    <property type="term" value="P:regulation of extrinsic apoptotic signaling pathway"/>
    <property type="evidence" value="ECO:0007669"/>
    <property type="project" value="TreeGrafter"/>
</dbReference>
<dbReference type="SUPFAM" id="SSF56854">
    <property type="entry name" value="Bcl-2 inhibitors of programmed cell death"/>
    <property type="match status" value="1"/>
</dbReference>
<feature type="compositionally biased region" description="Polar residues" evidence="3">
    <location>
        <begin position="37"/>
        <end position="49"/>
    </location>
</feature>
<evidence type="ECO:0000313" key="5">
    <source>
        <dbReference type="Proteomes" id="UP001059041"/>
    </source>
</evidence>
<dbReference type="EMBL" id="JAFHDT010000024">
    <property type="protein sequence ID" value="KAI7792127.1"/>
    <property type="molecule type" value="Genomic_DNA"/>
</dbReference>
<dbReference type="PANTHER" id="PTHR14965:SF1">
    <property type="entry name" value="APOPTOSIS FACILITATOR BCL-2-LIKE PROTEIN 14"/>
    <property type="match status" value="1"/>
</dbReference>
<evidence type="ECO:0000256" key="3">
    <source>
        <dbReference type="SAM" id="MobiDB-lite"/>
    </source>
</evidence>
<dbReference type="GO" id="GO:0006915">
    <property type="term" value="P:apoptotic process"/>
    <property type="evidence" value="ECO:0007669"/>
    <property type="project" value="UniProtKB-KW"/>
</dbReference>
<dbReference type="PANTHER" id="PTHR14965">
    <property type="entry name" value="SI:CH73-248E21.1"/>
    <property type="match status" value="1"/>
</dbReference>
<organism evidence="4 5">
    <name type="scientific">Triplophysa rosa</name>
    <name type="common">Cave loach</name>
    <dbReference type="NCBI Taxonomy" id="992332"/>
    <lineage>
        <taxon>Eukaryota</taxon>
        <taxon>Metazoa</taxon>
        <taxon>Chordata</taxon>
        <taxon>Craniata</taxon>
        <taxon>Vertebrata</taxon>
        <taxon>Euteleostomi</taxon>
        <taxon>Actinopterygii</taxon>
        <taxon>Neopterygii</taxon>
        <taxon>Teleostei</taxon>
        <taxon>Ostariophysi</taxon>
        <taxon>Cypriniformes</taxon>
        <taxon>Nemacheilidae</taxon>
        <taxon>Triplophysa</taxon>
    </lineage>
</organism>
<keyword evidence="1" id="KW-0597">Phosphoprotein</keyword>
<name>A0A9W7T9M9_TRIRA</name>
<protein>
    <submittedName>
        <fullName evidence="4">Apoptosis facilitator Bcl-2-like protein 14</fullName>
    </submittedName>
</protein>
<reference evidence="4" key="1">
    <citation type="submission" date="2021-02" db="EMBL/GenBank/DDBJ databases">
        <title>Comparative genomics reveals that relaxation of natural selection precedes convergent phenotypic evolution of cavefish.</title>
        <authorList>
            <person name="Peng Z."/>
        </authorList>
    </citation>
    <scope>NUCLEOTIDE SEQUENCE</scope>
    <source>
        <tissue evidence="4">Muscle</tissue>
    </source>
</reference>
<dbReference type="AlphaFoldDB" id="A0A9W7T9M9"/>
<feature type="non-terminal residue" evidence="4">
    <location>
        <position position="1"/>
    </location>
</feature>